<keyword evidence="7 16" id="KW-0732">Signal</keyword>
<keyword evidence="9" id="KW-0406">Ion transport</keyword>
<dbReference type="Proteomes" id="UP001228636">
    <property type="component" value="Unassembled WGS sequence"/>
</dbReference>
<dbReference type="InterPro" id="IPR039426">
    <property type="entry name" value="TonB-dep_rcpt-like"/>
</dbReference>
<dbReference type="InterPro" id="IPR037066">
    <property type="entry name" value="Plug_dom_sf"/>
</dbReference>
<keyword evidence="3 14" id="KW-0813">Transport</keyword>
<keyword evidence="10 15" id="KW-0798">TonB box</keyword>
<dbReference type="InterPro" id="IPR010105">
    <property type="entry name" value="TonB_sidphr_rcpt"/>
</dbReference>
<comment type="caution">
    <text evidence="19">The sequence shown here is derived from an EMBL/GenBank/DDBJ whole genome shotgun (WGS) entry which is preliminary data.</text>
</comment>
<evidence type="ECO:0000313" key="20">
    <source>
        <dbReference type="Proteomes" id="UP001228636"/>
    </source>
</evidence>
<evidence type="ECO:0000256" key="11">
    <source>
        <dbReference type="ARBA" id="ARBA00023136"/>
    </source>
</evidence>
<organism evidence="19 20">
    <name type="scientific">Polaribacter sejongensis</name>
    <dbReference type="NCBI Taxonomy" id="985043"/>
    <lineage>
        <taxon>Bacteria</taxon>
        <taxon>Pseudomonadati</taxon>
        <taxon>Bacteroidota</taxon>
        <taxon>Flavobacteriia</taxon>
        <taxon>Flavobacteriales</taxon>
        <taxon>Flavobacteriaceae</taxon>
    </lineage>
</organism>
<dbReference type="RefSeq" id="WP_261973725.1">
    <property type="nucleotide sequence ID" value="NZ_CP103460.1"/>
</dbReference>
<dbReference type="AlphaFoldDB" id="A0AAJ1QZL0"/>
<evidence type="ECO:0000256" key="15">
    <source>
        <dbReference type="RuleBase" id="RU003357"/>
    </source>
</evidence>
<evidence type="ECO:0000256" key="14">
    <source>
        <dbReference type="PROSITE-ProRule" id="PRU01360"/>
    </source>
</evidence>
<evidence type="ECO:0000256" key="10">
    <source>
        <dbReference type="ARBA" id="ARBA00023077"/>
    </source>
</evidence>
<keyword evidence="4 14" id="KW-1134">Transmembrane beta strand</keyword>
<feature type="chain" id="PRO_5042551598" evidence="16">
    <location>
        <begin position="20"/>
        <end position="798"/>
    </location>
</feature>
<feature type="signal peptide" evidence="16">
    <location>
        <begin position="1"/>
        <end position="19"/>
    </location>
</feature>
<evidence type="ECO:0000256" key="12">
    <source>
        <dbReference type="ARBA" id="ARBA00023170"/>
    </source>
</evidence>
<evidence type="ECO:0000256" key="6">
    <source>
        <dbReference type="ARBA" id="ARBA00022692"/>
    </source>
</evidence>
<keyword evidence="6 14" id="KW-0812">Transmembrane</keyword>
<dbReference type="EMBL" id="JAUFQH010000019">
    <property type="protein sequence ID" value="MDN3621263.1"/>
    <property type="molecule type" value="Genomic_DNA"/>
</dbReference>
<evidence type="ECO:0000256" key="7">
    <source>
        <dbReference type="ARBA" id="ARBA00022729"/>
    </source>
</evidence>
<dbReference type="InterPro" id="IPR036942">
    <property type="entry name" value="Beta-barrel_TonB_sf"/>
</dbReference>
<dbReference type="InterPro" id="IPR012910">
    <property type="entry name" value="Plug_dom"/>
</dbReference>
<evidence type="ECO:0000256" key="13">
    <source>
        <dbReference type="ARBA" id="ARBA00023237"/>
    </source>
</evidence>
<dbReference type="PROSITE" id="PS52016">
    <property type="entry name" value="TONB_DEPENDENT_REC_3"/>
    <property type="match status" value="1"/>
</dbReference>
<evidence type="ECO:0000256" key="5">
    <source>
        <dbReference type="ARBA" id="ARBA00022496"/>
    </source>
</evidence>
<proteinExistence type="inferred from homology"/>
<dbReference type="PANTHER" id="PTHR32552:SF68">
    <property type="entry name" value="FERRICHROME OUTER MEMBRANE TRANSPORTER_PHAGE RECEPTOR"/>
    <property type="match status" value="1"/>
</dbReference>
<dbReference type="GO" id="GO:0015344">
    <property type="term" value="F:siderophore uptake transmembrane transporter activity"/>
    <property type="evidence" value="ECO:0007669"/>
    <property type="project" value="TreeGrafter"/>
</dbReference>
<evidence type="ECO:0000256" key="9">
    <source>
        <dbReference type="ARBA" id="ARBA00023065"/>
    </source>
</evidence>
<evidence type="ECO:0000256" key="3">
    <source>
        <dbReference type="ARBA" id="ARBA00022448"/>
    </source>
</evidence>
<dbReference type="InterPro" id="IPR008969">
    <property type="entry name" value="CarboxyPept-like_regulatory"/>
</dbReference>
<dbReference type="CDD" id="cd01347">
    <property type="entry name" value="ligand_gated_channel"/>
    <property type="match status" value="1"/>
</dbReference>
<feature type="domain" description="TonB-dependent receptor-like beta-barrel" evidence="17">
    <location>
        <begin position="357"/>
        <end position="770"/>
    </location>
</feature>
<evidence type="ECO:0000256" key="4">
    <source>
        <dbReference type="ARBA" id="ARBA00022452"/>
    </source>
</evidence>
<keyword evidence="12 19" id="KW-0675">Receptor</keyword>
<comment type="subcellular location">
    <subcellularLocation>
        <location evidence="1 14">Cell outer membrane</location>
        <topology evidence="1 14">Multi-pass membrane protein</topology>
    </subcellularLocation>
</comment>
<evidence type="ECO:0000259" key="17">
    <source>
        <dbReference type="Pfam" id="PF00593"/>
    </source>
</evidence>
<keyword evidence="11 14" id="KW-0472">Membrane</keyword>
<dbReference type="Gene3D" id="2.60.40.1120">
    <property type="entry name" value="Carboxypeptidase-like, regulatory domain"/>
    <property type="match status" value="1"/>
</dbReference>
<dbReference type="GO" id="GO:0038023">
    <property type="term" value="F:signaling receptor activity"/>
    <property type="evidence" value="ECO:0007669"/>
    <property type="project" value="InterPro"/>
</dbReference>
<evidence type="ECO:0000259" key="18">
    <source>
        <dbReference type="Pfam" id="PF07715"/>
    </source>
</evidence>
<dbReference type="NCBIfam" id="TIGR01783">
    <property type="entry name" value="TonB-siderophor"/>
    <property type="match status" value="1"/>
</dbReference>
<dbReference type="SUPFAM" id="SSF56935">
    <property type="entry name" value="Porins"/>
    <property type="match status" value="1"/>
</dbReference>
<dbReference type="Pfam" id="PF00593">
    <property type="entry name" value="TonB_dep_Rec_b-barrel"/>
    <property type="match status" value="1"/>
</dbReference>
<keyword evidence="8" id="KW-0408">Iron</keyword>
<evidence type="ECO:0000256" key="2">
    <source>
        <dbReference type="ARBA" id="ARBA00009810"/>
    </source>
</evidence>
<dbReference type="Gene3D" id="2.40.170.20">
    <property type="entry name" value="TonB-dependent receptor, beta-barrel domain"/>
    <property type="match status" value="1"/>
</dbReference>
<evidence type="ECO:0000313" key="19">
    <source>
        <dbReference type="EMBL" id="MDN3621263.1"/>
    </source>
</evidence>
<dbReference type="Gene3D" id="2.170.130.10">
    <property type="entry name" value="TonB-dependent receptor, plug domain"/>
    <property type="match status" value="1"/>
</dbReference>
<dbReference type="Pfam" id="PF13715">
    <property type="entry name" value="CarbopepD_reg_2"/>
    <property type="match status" value="1"/>
</dbReference>
<dbReference type="InterPro" id="IPR000531">
    <property type="entry name" value="Beta-barrel_TonB"/>
</dbReference>
<keyword evidence="13 14" id="KW-0998">Cell outer membrane</keyword>
<protein>
    <submittedName>
        <fullName evidence="19">TonB-dependent receptor</fullName>
    </submittedName>
</protein>
<gene>
    <name evidence="19" type="ORF">QWY81_17485</name>
</gene>
<evidence type="ECO:0000256" key="8">
    <source>
        <dbReference type="ARBA" id="ARBA00023004"/>
    </source>
</evidence>
<feature type="domain" description="TonB-dependent receptor plug" evidence="18">
    <location>
        <begin position="136"/>
        <end position="229"/>
    </location>
</feature>
<evidence type="ECO:0000256" key="16">
    <source>
        <dbReference type="SAM" id="SignalP"/>
    </source>
</evidence>
<keyword evidence="5" id="KW-0410">Iron transport</keyword>
<comment type="similarity">
    <text evidence="2 14 15">Belongs to the TonB-dependent receptor family.</text>
</comment>
<dbReference type="GO" id="GO:0015891">
    <property type="term" value="P:siderophore transport"/>
    <property type="evidence" value="ECO:0007669"/>
    <property type="project" value="InterPro"/>
</dbReference>
<dbReference type="GO" id="GO:0009279">
    <property type="term" value="C:cell outer membrane"/>
    <property type="evidence" value="ECO:0007669"/>
    <property type="project" value="UniProtKB-SubCell"/>
</dbReference>
<reference evidence="19 20" key="1">
    <citation type="journal article" date="2014" name="Int. J. Syst. Evol. Microbiol.">
        <title>Complete genome sequence of Corynebacterium casei LMG S-19264T (=DSM 44701T), isolated from a smear-ripened cheese.</title>
        <authorList>
            <consortium name="US DOE Joint Genome Institute (JGI-PGF)"/>
            <person name="Walter F."/>
            <person name="Albersmeier A."/>
            <person name="Kalinowski J."/>
            <person name="Ruckert C."/>
        </authorList>
    </citation>
    <scope>NUCLEOTIDE SEQUENCE [LARGE SCALE GENOMIC DNA]</scope>
    <source>
        <strain evidence="19 20">CECT 8670</strain>
    </source>
</reference>
<dbReference type="PANTHER" id="PTHR32552">
    <property type="entry name" value="FERRICHROME IRON RECEPTOR-RELATED"/>
    <property type="match status" value="1"/>
</dbReference>
<dbReference type="SUPFAM" id="SSF49464">
    <property type="entry name" value="Carboxypeptidase regulatory domain-like"/>
    <property type="match status" value="1"/>
</dbReference>
<evidence type="ECO:0000256" key="1">
    <source>
        <dbReference type="ARBA" id="ARBA00004571"/>
    </source>
</evidence>
<dbReference type="Pfam" id="PF07715">
    <property type="entry name" value="Plug"/>
    <property type="match status" value="1"/>
</dbReference>
<sequence>MIKKLIILVILFSTSLISAQKGSITGKIVTQKNSPISNVNIIIKKTNKGTISNHSGAFKIENVQSGNYNLSITYIGYKSKLIPFTVEEGQKLKLPKIILIQNQEQLNQIIVNSNKKNKFSTKESVYVSKMPLADIENPQVYNSISSELLKEQVVTNLNDAIKNATGVTRLWESTGRGGDGAEYYSLRGFAVQPTLLNGLPGLNNGGLDPSNIERIEVIKGPSGTLYGSSLISYGGLINVVTKQPYETFGGEISYTSGTYGLNRVTADINTPLGDSNDTFLRINTAYHTENSFQDAGMNNSFYFAPSLKFIANEKLSFIVNTEILKRKSVNAPMLFLSGSTAILDNNIDIFEKNYKNSFTSNNLSIENPTFNLQAQALYKLSDTWTSQTVFSTGKTTADGYYSYLWGSTDGNAINHYISKLNNETKTIDIQQNFIGDFKIGKLRNRLVVGLDYFNTNLRNNATGWNLLGQVTLDDGLSTSILSQSAVDNLLAVTSVSNTEAEQETYSAYFSDVLNLTPTLSAMVSLRVDLFKGNEVYVFQGGDDETNDDQTAFSPKFGLVYQPIKDKLSLFTNYMNGFSNVSPQEVSDADGTNPTIKSFDPEKANQFEVGMKANLFKNKLSATVSYYNINVSNKLMADPNNVNNTLQGGEVESKGLELSFIASPVKGWNIITGFSHNNSEVLKETEGAGYLGLRPIAAGPEDLFNFWTSYTAQSGRLKGFGIGFGGNYASENKVFNNTNTGSFELPSYTILNTSLSYTEEKVTVILKLDNIANKKYFSGWSTVAPQKLRSISASMRYRF</sequence>
<name>A0AAJ1QZL0_9FLAO</name>
<accession>A0AAJ1QZL0</accession>